<protein>
    <submittedName>
        <fullName evidence="2">Uncharacterized protein</fullName>
    </submittedName>
</protein>
<feature type="compositionally biased region" description="Basic and acidic residues" evidence="1">
    <location>
        <begin position="92"/>
        <end position="110"/>
    </location>
</feature>
<comment type="caution">
    <text evidence="2">The sequence shown here is derived from an EMBL/GenBank/DDBJ whole genome shotgun (WGS) entry which is preliminary data.</text>
</comment>
<dbReference type="AlphaFoldDB" id="A0A9Q1F456"/>
<accession>A0A9Q1F456</accession>
<keyword evidence="3" id="KW-1185">Reference proteome</keyword>
<feature type="region of interest" description="Disordered" evidence="1">
    <location>
        <begin position="1"/>
        <end position="33"/>
    </location>
</feature>
<evidence type="ECO:0000313" key="2">
    <source>
        <dbReference type="EMBL" id="KAJ8350654.1"/>
    </source>
</evidence>
<gene>
    <name evidence="2" type="ORF">SKAU_G00257840</name>
</gene>
<feature type="region of interest" description="Disordered" evidence="1">
    <location>
        <begin position="90"/>
        <end position="110"/>
    </location>
</feature>
<dbReference type="Proteomes" id="UP001152622">
    <property type="component" value="Chromosome 9"/>
</dbReference>
<sequence length="110" mass="12793">MKERERQHKSPPVGQVQASPPPPLTSHTKPEGETDWPYLWLFQYTKRYQGRLSMRQAHRLVNKDSRNGNVKNSGWLNPIVDVFGRMCGSGGRDQKCGRKDGRTCWDQRQR</sequence>
<name>A0A9Q1F456_SYNKA</name>
<evidence type="ECO:0000256" key="1">
    <source>
        <dbReference type="SAM" id="MobiDB-lite"/>
    </source>
</evidence>
<evidence type="ECO:0000313" key="3">
    <source>
        <dbReference type="Proteomes" id="UP001152622"/>
    </source>
</evidence>
<proteinExistence type="predicted"/>
<organism evidence="2 3">
    <name type="scientific">Synaphobranchus kaupii</name>
    <name type="common">Kaup's arrowtooth eel</name>
    <dbReference type="NCBI Taxonomy" id="118154"/>
    <lineage>
        <taxon>Eukaryota</taxon>
        <taxon>Metazoa</taxon>
        <taxon>Chordata</taxon>
        <taxon>Craniata</taxon>
        <taxon>Vertebrata</taxon>
        <taxon>Euteleostomi</taxon>
        <taxon>Actinopterygii</taxon>
        <taxon>Neopterygii</taxon>
        <taxon>Teleostei</taxon>
        <taxon>Anguilliformes</taxon>
        <taxon>Synaphobranchidae</taxon>
        <taxon>Synaphobranchus</taxon>
    </lineage>
</organism>
<reference evidence="2" key="1">
    <citation type="journal article" date="2023" name="Science">
        <title>Genome structures resolve the early diversification of teleost fishes.</title>
        <authorList>
            <person name="Parey E."/>
            <person name="Louis A."/>
            <person name="Montfort J."/>
            <person name="Bouchez O."/>
            <person name="Roques C."/>
            <person name="Iampietro C."/>
            <person name="Lluch J."/>
            <person name="Castinel A."/>
            <person name="Donnadieu C."/>
            <person name="Desvignes T."/>
            <person name="Floi Bucao C."/>
            <person name="Jouanno E."/>
            <person name="Wen M."/>
            <person name="Mejri S."/>
            <person name="Dirks R."/>
            <person name="Jansen H."/>
            <person name="Henkel C."/>
            <person name="Chen W.J."/>
            <person name="Zahm M."/>
            <person name="Cabau C."/>
            <person name="Klopp C."/>
            <person name="Thompson A.W."/>
            <person name="Robinson-Rechavi M."/>
            <person name="Braasch I."/>
            <person name="Lecointre G."/>
            <person name="Bobe J."/>
            <person name="Postlethwait J.H."/>
            <person name="Berthelot C."/>
            <person name="Roest Crollius H."/>
            <person name="Guiguen Y."/>
        </authorList>
    </citation>
    <scope>NUCLEOTIDE SEQUENCE</scope>
    <source>
        <strain evidence="2">WJC10195</strain>
    </source>
</reference>
<dbReference type="EMBL" id="JAINUF010000009">
    <property type="protein sequence ID" value="KAJ8350654.1"/>
    <property type="molecule type" value="Genomic_DNA"/>
</dbReference>